<feature type="domain" description="Rad4 beta-hairpin" evidence="9">
    <location>
        <begin position="1026"/>
        <end position="1100"/>
    </location>
</feature>
<comment type="subcellular location">
    <subcellularLocation>
        <location evidence="1">Nucleus</location>
    </subcellularLocation>
</comment>
<dbReference type="GO" id="GO:0071942">
    <property type="term" value="C:XPC complex"/>
    <property type="evidence" value="ECO:0000318"/>
    <property type="project" value="GO_Central"/>
</dbReference>
<dbReference type="InterPro" id="IPR018326">
    <property type="entry name" value="Rad4_beta-hairpin_dom1"/>
</dbReference>
<keyword evidence="4" id="KW-0234">DNA repair</keyword>
<dbReference type="SMART" id="SM01030">
    <property type="entry name" value="BHD_1"/>
    <property type="match status" value="1"/>
</dbReference>
<dbReference type="Gene3D" id="3.30.70.2460">
    <property type="entry name" value="Rad4, beta-hairpin domain BHD3"/>
    <property type="match status" value="1"/>
</dbReference>
<evidence type="ECO:0000313" key="10">
    <source>
        <dbReference type="EMBL" id="GAQ83387.1"/>
    </source>
</evidence>
<feature type="domain" description="Rad4 beta-hairpin" evidence="7">
    <location>
        <begin position="901"/>
        <end position="952"/>
    </location>
</feature>
<dbReference type="SMART" id="SM01032">
    <property type="entry name" value="BHD_3"/>
    <property type="match status" value="1"/>
</dbReference>
<dbReference type="STRING" id="105231.A0A1Y1I3Q9"/>
<dbReference type="AlphaFoldDB" id="A0A1Y1I3Q9"/>
<dbReference type="EMBL" id="DF237095">
    <property type="protein sequence ID" value="GAQ83387.1"/>
    <property type="molecule type" value="Genomic_DNA"/>
</dbReference>
<dbReference type="Pfam" id="PF03835">
    <property type="entry name" value="Rad4"/>
    <property type="match status" value="1"/>
</dbReference>
<dbReference type="GO" id="GO:0000111">
    <property type="term" value="C:nucleotide-excision repair factor 2 complex"/>
    <property type="evidence" value="ECO:0000318"/>
    <property type="project" value="GO_Central"/>
</dbReference>
<dbReference type="GO" id="GO:0006289">
    <property type="term" value="P:nucleotide-excision repair"/>
    <property type="evidence" value="ECO:0000318"/>
    <property type="project" value="GO_Central"/>
</dbReference>
<dbReference type="InterPro" id="IPR004583">
    <property type="entry name" value="DNA_repair_Rad4"/>
</dbReference>
<dbReference type="InterPro" id="IPR002931">
    <property type="entry name" value="Transglutaminase-like"/>
</dbReference>
<dbReference type="FunFam" id="3.30.70.2460:FF:000001">
    <property type="entry name" value="DNA repair protein Rad4 family"/>
    <property type="match status" value="1"/>
</dbReference>
<feature type="compositionally biased region" description="Polar residues" evidence="6">
    <location>
        <begin position="829"/>
        <end position="840"/>
    </location>
</feature>
<keyword evidence="3" id="KW-0227">DNA damage</keyword>
<dbReference type="SMART" id="SM01031">
    <property type="entry name" value="BHD_2"/>
    <property type="match status" value="1"/>
</dbReference>
<feature type="region of interest" description="Disordered" evidence="6">
    <location>
        <begin position="70"/>
        <end position="91"/>
    </location>
</feature>
<dbReference type="Gene3D" id="2.20.20.110">
    <property type="entry name" value="Rad4, beta-hairpin domain BHD1"/>
    <property type="match status" value="1"/>
</dbReference>
<dbReference type="InterPro" id="IPR036985">
    <property type="entry name" value="Transglutaminase-like_sf"/>
</dbReference>
<evidence type="ECO:0000256" key="5">
    <source>
        <dbReference type="ARBA" id="ARBA00023242"/>
    </source>
</evidence>
<evidence type="ECO:0000259" key="9">
    <source>
        <dbReference type="SMART" id="SM01032"/>
    </source>
</evidence>
<dbReference type="Proteomes" id="UP000054558">
    <property type="component" value="Unassembled WGS sequence"/>
</dbReference>
<evidence type="ECO:0000259" key="7">
    <source>
        <dbReference type="SMART" id="SM01030"/>
    </source>
</evidence>
<dbReference type="Pfam" id="PF10405">
    <property type="entry name" value="BHD_3"/>
    <property type="match status" value="1"/>
</dbReference>
<dbReference type="GO" id="GO:0003697">
    <property type="term" value="F:single-stranded DNA binding"/>
    <property type="evidence" value="ECO:0000318"/>
    <property type="project" value="GO_Central"/>
</dbReference>
<sequence length="1229" mass="131605">MSRKAKRGRGKEQEAVDDLLHTLLHDGGASGLPLAADAPGTLADASLTNVDRLLDRVGTRRKAAEERRAAAELAQGGRKRKQAGDDHPLFLQNGSGRALKRRTAASNDPACGAPAQTAHNLEHGVKERVGDLADGLESEGRLETGTGFVDGLKSGNGNGLGHLAGEPAIEGWPEGSFQEGLEDELGAGLRGASGLRNRLLGDATEETGGGKSSVEQTLLLEERVSFKSGALETEEEHWEEGFGHGAPSTTGPSGLTFASWSGQVAIDTGDEEEGLGKPRAKPALRRATARDKEFAALVHKAHLLCLLARGTRFDGASDDPLLQASLLSCAPEALGNLSQKGDVIKGPELAPLVEWFQERFRISEGAERKNGNEGVELSGWESDAERLQRVLELKVGTTEELTALFVALCRSLGLTTRYVSVLDVTPLKPDAASLDASLDWDPDVEEEGSSIPYARGGPALAQMLRQLAPPEKTIITTGLQNFKAPVQNVFKPGATGHLNGLEGKGGKLMNGGGKGKKSTGWNGSAKVVDAGASKAKGSTAGGVAKGDSKKGGRGKKRVKEEEEEIGGHGGIVKIEDLTEEEQMAQAIAASLAEEIASPKGSSNGKRRKKGVKEEVGSVKEESAAERRRKGDAELEMQLQVAMAATAIEAAMKLPSTPETPSALSRLAKGEAPLKGAKSLSNGKGFGSDAGAVWSRRRGPTLHWAEVYCGGGKEGGRWVHVDPVRGVMDAPGGVESAAGGGKQPLRYVLAFAGGGAKDITRRYVSRWSTVMPLRVDPDWWEETLQPLRRLEAAATSGRPLAQLPASSPGFKEGLRTSSESPSTSNASPSVKTLESGVTTLDTAAAGSPAAGLRSPDGVKAGASSKNQSAKIAVHDERLNGVFTSVDDDRAAREDVEMETRTLTEPLPTNQQAYKSHHLYALERWLTKYQVLHPKGPVLGYCAGQPVYPRTSVQVLHTADRWLREGRKVQRGSLPVKVLRTSKLASASEAAEQAALGEEGEEEGATSALFGRWQTDAWRPPPARNGRVPRNERGQVDVWDESFLPKGTVHLRYPRILQVARMLKVDYAPAMVGFEVRGGRSVPKFDGIVICKEYESQVLDVYLEEEQRLHARELRKREQEAAQRWRQLLKAVALRQRLRTTYEHNPSPAPPANPPPLSENTPAPPSTSGKPADRPDTAVAEERPKRGPKSRAEVDEQHEHSFPEGDQSYDPDTGVRKKRCPCGFVLSVEEM</sequence>
<feature type="compositionally biased region" description="Gly residues" evidence="6">
    <location>
        <begin position="502"/>
        <end position="513"/>
    </location>
</feature>
<comment type="similarity">
    <text evidence="2">Belongs to the XPC family.</text>
</comment>
<dbReference type="Gene3D" id="3.90.260.10">
    <property type="entry name" value="Transglutaminase-like"/>
    <property type="match status" value="2"/>
</dbReference>
<dbReference type="Pfam" id="PF10403">
    <property type="entry name" value="BHD_1"/>
    <property type="match status" value="1"/>
</dbReference>
<dbReference type="GO" id="GO:0003684">
    <property type="term" value="F:damaged DNA binding"/>
    <property type="evidence" value="ECO:0000318"/>
    <property type="project" value="GO_Central"/>
</dbReference>
<feature type="compositionally biased region" description="Basic and acidic residues" evidence="6">
    <location>
        <begin position="1169"/>
        <end position="1201"/>
    </location>
</feature>
<accession>A0A1Y1I3Q9</accession>
<keyword evidence="11" id="KW-1185">Reference proteome</keyword>
<dbReference type="PANTHER" id="PTHR12135">
    <property type="entry name" value="DNA REPAIR PROTEIN XP-C / RAD4"/>
    <property type="match status" value="1"/>
</dbReference>
<dbReference type="InterPro" id="IPR018327">
    <property type="entry name" value="BHD_2"/>
</dbReference>
<gene>
    <name evidence="10" type="ORF">KFL_001460120</name>
</gene>
<keyword evidence="5" id="KW-0539">Nucleus</keyword>
<dbReference type="OrthoDB" id="300780at2759"/>
<evidence type="ECO:0000256" key="6">
    <source>
        <dbReference type="SAM" id="MobiDB-lite"/>
    </source>
</evidence>
<evidence type="ECO:0000256" key="1">
    <source>
        <dbReference type="ARBA" id="ARBA00004123"/>
    </source>
</evidence>
<feature type="region of interest" description="Disordered" evidence="6">
    <location>
        <begin position="797"/>
        <end position="864"/>
    </location>
</feature>
<feature type="compositionally biased region" description="Pro residues" evidence="6">
    <location>
        <begin position="1145"/>
        <end position="1163"/>
    </location>
</feature>
<evidence type="ECO:0000256" key="4">
    <source>
        <dbReference type="ARBA" id="ARBA00023204"/>
    </source>
</evidence>
<feature type="compositionally biased region" description="Basic and acidic residues" evidence="6">
    <location>
        <begin position="611"/>
        <end position="632"/>
    </location>
</feature>
<evidence type="ECO:0000256" key="3">
    <source>
        <dbReference type="ARBA" id="ARBA00022763"/>
    </source>
</evidence>
<evidence type="ECO:0000259" key="8">
    <source>
        <dbReference type="SMART" id="SM01031"/>
    </source>
</evidence>
<feature type="domain" description="Rad4 beta-hairpin" evidence="8">
    <location>
        <begin position="954"/>
        <end position="1019"/>
    </location>
</feature>
<dbReference type="GO" id="GO:0006298">
    <property type="term" value="P:mismatch repair"/>
    <property type="evidence" value="ECO:0000318"/>
    <property type="project" value="GO_Central"/>
</dbReference>
<feature type="region of interest" description="Disordered" evidence="6">
    <location>
        <begin position="1140"/>
        <end position="1216"/>
    </location>
</feature>
<evidence type="ECO:0000256" key="2">
    <source>
        <dbReference type="ARBA" id="ARBA00009525"/>
    </source>
</evidence>
<dbReference type="PANTHER" id="PTHR12135:SF0">
    <property type="entry name" value="DNA REPAIR PROTEIN COMPLEMENTING XP-C CELLS"/>
    <property type="match status" value="1"/>
</dbReference>
<dbReference type="InterPro" id="IPR038765">
    <property type="entry name" value="Papain-like_cys_pep_sf"/>
</dbReference>
<reference evidence="10 11" key="1">
    <citation type="journal article" date="2014" name="Nat. Commun.">
        <title>Klebsormidium flaccidum genome reveals primary factors for plant terrestrial adaptation.</title>
        <authorList>
            <person name="Hori K."/>
            <person name="Maruyama F."/>
            <person name="Fujisawa T."/>
            <person name="Togashi T."/>
            <person name="Yamamoto N."/>
            <person name="Seo M."/>
            <person name="Sato S."/>
            <person name="Yamada T."/>
            <person name="Mori H."/>
            <person name="Tajima N."/>
            <person name="Moriyama T."/>
            <person name="Ikeuchi M."/>
            <person name="Watanabe M."/>
            <person name="Wada H."/>
            <person name="Kobayashi K."/>
            <person name="Saito M."/>
            <person name="Masuda T."/>
            <person name="Sasaki-Sekimoto Y."/>
            <person name="Mashiguchi K."/>
            <person name="Awai K."/>
            <person name="Shimojima M."/>
            <person name="Masuda S."/>
            <person name="Iwai M."/>
            <person name="Nobusawa T."/>
            <person name="Narise T."/>
            <person name="Kondo S."/>
            <person name="Saito H."/>
            <person name="Sato R."/>
            <person name="Murakawa M."/>
            <person name="Ihara Y."/>
            <person name="Oshima-Yamada Y."/>
            <person name="Ohtaka K."/>
            <person name="Satoh M."/>
            <person name="Sonobe K."/>
            <person name="Ishii M."/>
            <person name="Ohtani R."/>
            <person name="Kanamori-Sato M."/>
            <person name="Honoki R."/>
            <person name="Miyazaki D."/>
            <person name="Mochizuki H."/>
            <person name="Umetsu J."/>
            <person name="Higashi K."/>
            <person name="Shibata D."/>
            <person name="Kamiya Y."/>
            <person name="Sato N."/>
            <person name="Nakamura Y."/>
            <person name="Tabata S."/>
            <person name="Ida S."/>
            <person name="Kurokawa K."/>
            <person name="Ohta H."/>
        </authorList>
    </citation>
    <scope>NUCLEOTIDE SEQUENCE [LARGE SCALE GENOMIC DNA]</scope>
    <source>
        <strain evidence="10 11">NIES-2285</strain>
    </source>
</reference>
<dbReference type="GO" id="GO:0005737">
    <property type="term" value="C:cytoplasm"/>
    <property type="evidence" value="ECO:0000318"/>
    <property type="project" value="GO_Central"/>
</dbReference>
<feature type="region of interest" description="Disordered" evidence="6">
    <location>
        <begin position="501"/>
        <end position="566"/>
    </location>
</feature>
<organism evidence="10 11">
    <name type="scientific">Klebsormidium nitens</name>
    <name type="common">Green alga</name>
    <name type="synonym">Ulothrix nitens</name>
    <dbReference type="NCBI Taxonomy" id="105231"/>
    <lineage>
        <taxon>Eukaryota</taxon>
        <taxon>Viridiplantae</taxon>
        <taxon>Streptophyta</taxon>
        <taxon>Klebsormidiophyceae</taxon>
        <taxon>Klebsormidiales</taxon>
        <taxon>Klebsormidiaceae</taxon>
        <taxon>Klebsormidium</taxon>
    </lineage>
</organism>
<feature type="compositionally biased region" description="Low complexity" evidence="6">
    <location>
        <begin position="815"/>
        <end position="828"/>
    </location>
</feature>
<dbReference type="InterPro" id="IPR018325">
    <property type="entry name" value="Rad4/PNGase_transGLS-fold"/>
</dbReference>
<dbReference type="InterPro" id="IPR042488">
    <property type="entry name" value="Rad4_BHD3_sf"/>
</dbReference>
<name>A0A1Y1I3Q9_KLENI</name>
<dbReference type="InterPro" id="IPR018328">
    <property type="entry name" value="Rad4_beta-hairpin_dom3"/>
</dbReference>
<dbReference type="SUPFAM" id="SSF54001">
    <property type="entry name" value="Cysteine proteinases"/>
    <property type="match status" value="1"/>
</dbReference>
<dbReference type="Pfam" id="PF01841">
    <property type="entry name" value="Transglut_core"/>
    <property type="match status" value="1"/>
</dbReference>
<protein>
    <submittedName>
        <fullName evidence="10">Transglutaminase-like</fullName>
    </submittedName>
</protein>
<dbReference type="Pfam" id="PF10404">
    <property type="entry name" value="BHD_2"/>
    <property type="match status" value="1"/>
</dbReference>
<proteinExistence type="inferred from homology"/>
<feature type="region of interest" description="Disordered" evidence="6">
    <location>
        <begin position="595"/>
        <end position="632"/>
    </location>
</feature>
<evidence type="ECO:0000313" key="11">
    <source>
        <dbReference type="Proteomes" id="UP000054558"/>
    </source>
</evidence>
<dbReference type="OMA" id="WVHIDAV"/>